<dbReference type="CDD" id="cd06257">
    <property type="entry name" value="DnaJ"/>
    <property type="match status" value="1"/>
</dbReference>
<dbReference type="VEuPathDB" id="PiroplasmaDB:BEWA_031380"/>
<dbReference type="Pfam" id="PF00226">
    <property type="entry name" value="DnaJ"/>
    <property type="match status" value="1"/>
</dbReference>
<feature type="domain" description="J" evidence="1">
    <location>
        <begin position="35"/>
        <end position="99"/>
    </location>
</feature>
<dbReference type="SUPFAM" id="SSF46565">
    <property type="entry name" value="Chaperone J-domain"/>
    <property type="match status" value="1"/>
</dbReference>
<dbReference type="EMBL" id="CP001669">
    <property type="protein sequence ID" value="AFZ80285.1"/>
    <property type="molecule type" value="Genomic_DNA"/>
</dbReference>
<dbReference type="STRING" id="1537102.L0AXJ0"/>
<evidence type="ECO:0000313" key="2">
    <source>
        <dbReference type="EMBL" id="AFZ80285.1"/>
    </source>
</evidence>
<dbReference type="PROSITE" id="PS00636">
    <property type="entry name" value="DNAJ_1"/>
    <property type="match status" value="1"/>
</dbReference>
<evidence type="ECO:0000313" key="3">
    <source>
        <dbReference type="Proteomes" id="UP000031512"/>
    </source>
</evidence>
<accession>L0AXJ0</accession>
<dbReference type="PANTHER" id="PTHR43096">
    <property type="entry name" value="DNAJ HOMOLOG 1, MITOCHONDRIAL-RELATED"/>
    <property type="match status" value="1"/>
</dbReference>
<dbReference type="InterPro" id="IPR001623">
    <property type="entry name" value="DnaJ_domain"/>
</dbReference>
<dbReference type="KEGG" id="beq:BEWA_031380"/>
<reference evidence="2 3" key="1">
    <citation type="journal article" date="2012" name="BMC Genomics">
        <title>Comparative genomic analysis and phylogenetic position of Theileria equi.</title>
        <authorList>
            <person name="Kappmeyer L.S."/>
            <person name="Thiagarajan M."/>
            <person name="Herndon D.R."/>
            <person name="Ramsay J.D."/>
            <person name="Caler E."/>
            <person name="Djikeng A."/>
            <person name="Gillespie J.J."/>
            <person name="Lau A.O."/>
            <person name="Roalson E.H."/>
            <person name="Silva J.C."/>
            <person name="Silva M.G."/>
            <person name="Suarez C.E."/>
            <person name="Ueti M.W."/>
            <person name="Nene V.M."/>
            <person name="Mealey R.H."/>
            <person name="Knowles D.P."/>
            <person name="Brayton K.A."/>
        </authorList>
    </citation>
    <scope>NUCLEOTIDE SEQUENCE [LARGE SCALE GENOMIC DNA]</scope>
    <source>
        <strain evidence="2 3">WA</strain>
    </source>
</reference>
<dbReference type="Proteomes" id="UP000031512">
    <property type="component" value="Chromosome 1"/>
</dbReference>
<dbReference type="OrthoDB" id="10250354at2759"/>
<dbReference type="PROSITE" id="PS50076">
    <property type="entry name" value="DNAJ_2"/>
    <property type="match status" value="1"/>
</dbReference>
<dbReference type="PANTHER" id="PTHR43096:SF58">
    <property type="entry name" value="CHAPERONE DNAJ-DOMAIN SUPERFAMILY PROTEIN"/>
    <property type="match status" value="1"/>
</dbReference>
<dbReference type="AlphaFoldDB" id="L0AXJ0"/>
<protein>
    <submittedName>
        <fullName evidence="2">DnaJ domain containing protein</fullName>
    </submittedName>
</protein>
<keyword evidence="3" id="KW-1185">Reference proteome</keyword>
<dbReference type="GO" id="GO:0005737">
    <property type="term" value="C:cytoplasm"/>
    <property type="evidence" value="ECO:0007669"/>
    <property type="project" value="TreeGrafter"/>
</dbReference>
<dbReference type="GeneID" id="15803353"/>
<dbReference type="GO" id="GO:0042026">
    <property type="term" value="P:protein refolding"/>
    <property type="evidence" value="ECO:0007669"/>
    <property type="project" value="TreeGrafter"/>
</dbReference>
<sequence>MPKGQPFGSFFRVIPLFKRSFSTHEGIKPKSGRTTHYDVLNVPRDASKRAIKQAYLKLVKEHHPDSSKNKDGSETFITIKEAYEVLKDSKKRNLYDIELKRNEAHDKSPLGRATGVGWIPSSGSTGYSSERFERYKRYTSGIRNDVEDDPYDGIKTVASLAIAAATILLFCLIGGELIMLRPDEKIDEDEYAEEDVEHERMVISYYNPVNEEWERIIEPYEAPPPQMLAEHYREKTGELPDLGAIKTKLTVLEMPISSTVAPTLLYDRNKRKIIAIEKR</sequence>
<evidence type="ECO:0000259" key="1">
    <source>
        <dbReference type="PROSITE" id="PS50076"/>
    </source>
</evidence>
<dbReference type="eggNOG" id="KOG0715">
    <property type="taxonomic scope" value="Eukaryota"/>
</dbReference>
<gene>
    <name evidence="2" type="ORF">BEWA_031380</name>
</gene>
<organism evidence="2 3">
    <name type="scientific">Theileria equi strain WA</name>
    <dbReference type="NCBI Taxonomy" id="1537102"/>
    <lineage>
        <taxon>Eukaryota</taxon>
        <taxon>Sar</taxon>
        <taxon>Alveolata</taxon>
        <taxon>Apicomplexa</taxon>
        <taxon>Aconoidasida</taxon>
        <taxon>Piroplasmida</taxon>
        <taxon>Theileriidae</taxon>
        <taxon>Theileria</taxon>
    </lineage>
</organism>
<name>L0AXJ0_THEEQ</name>
<dbReference type="RefSeq" id="XP_004829951.1">
    <property type="nucleotide sequence ID" value="XM_004829894.1"/>
</dbReference>
<dbReference type="InterPro" id="IPR018253">
    <property type="entry name" value="DnaJ_domain_CS"/>
</dbReference>
<dbReference type="SMART" id="SM00271">
    <property type="entry name" value="DnaJ"/>
    <property type="match status" value="1"/>
</dbReference>
<dbReference type="InterPro" id="IPR036869">
    <property type="entry name" value="J_dom_sf"/>
</dbReference>
<proteinExistence type="predicted"/>
<dbReference type="PRINTS" id="PR00625">
    <property type="entry name" value="JDOMAIN"/>
</dbReference>
<dbReference type="Gene3D" id="1.10.287.110">
    <property type="entry name" value="DnaJ domain"/>
    <property type="match status" value="1"/>
</dbReference>
<dbReference type="GO" id="GO:0051082">
    <property type="term" value="F:unfolded protein binding"/>
    <property type="evidence" value="ECO:0007669"/>
    <property type="project" value="TreeGrafter"/>
</dbReference>